<dbReference type="Gene3D" id="3.30.160.60">
    <property type="entry name" value="Classic Zinc Finger"/>
    <property type="match status" value="1"/>
</dbReference>
<gene>
    <name evidence="2" type="ORF">OH76DRAFT_1337240</name>
</gene>
<evidence type="ECO:0000313" key="3">
    <source>
        <dbReference type="Proteomes" id="UP000256964"/>
    </source>
</evidence>
<proteinExistence type="predicted"/>
<dbReference type="STRING" id="139420.A0A371DUW8"/>
<keyword evidence="3" id="KW-1185">Reference proteome</keyword>
<organism evidence="2 3">
    <name type="scientific">Lentinus brumalis</name>
    <dbReference type="NCBI Taxonomy" id="2498619"/>
    <lineage>
        <taxon>Eukaryota</taxon>
        <taxon>Fungi</taxon>
        <taxon>Dikarya</taxon>
        <taxon>Basidiomycota</taxon>
        <taxon>Agaricomycotina</taxon>
        <taxon>Agaricomycetes</taxon>
        <taxon>Polyporales</taxon>
        <taxon>Polyporaceae</taxon>
        <taxon>Lentinus</taxon>
    </lineage>
</organism>
<evidence type="ECO:0000256" key="1">
    <source>
        <dbReference type="SAM" id="MobiDB-lite"/>
    </source>
</evidence>
<dbReference type="OrthoDB" id="8922241at2759"/>
<evidence type="ECO:0008006" key="4">
    <source>
        <dbReference type="Google" id="ProtNLM"/>
    </source>
</evidence>
<feature type="compositionally biased region" description="Low complexity" evidence="1">
    <location>
        <begin position="1"/>
        <end position="20"/>
    </location>
</feature>
<accession>A0A371DUW8</accession>
<dbReference type="EMBL" id="KZ857381">
    <property type="protein sequence ID" value="RDX56304.1"/>
    <property type="molecule type" value="Genomic_DNA"/>
</dbReference>
<sequence length="133" mass="14668">MPSASSSPALAPSSPSGSSSQRPCKHCNQIFPRMKGKELERHEDSHEGEEKALHWVCTGVPILRASEYGLKDKDVQKYITAGRVMLYEGQYMVGGCGKSLCRPDALARHLRKPKGCIGSHTADWLLGNKFKKQ</sequence>
<protein>
    <recommendedName>
        <fullName evidence="4">C2H2-type domain-containing protein</fullName>
    </recommendedName>
</protein>
<name>A0A371DUW8_9APHY</name>
<feature type="region of interest" description="Disordered" evidence="1">
    <location>
        <begin position="1"/>
        <end position="24"/>
    </location>
</feature>
<evidence type="ECO:0000313" key="2">
    <source>
        <dbReference type="EMBL" id="RDX56304.1"/>
    </source>
</evidence>
<dbReference type="AlphaFoldDB" id="A0A371DUW8"/>
<reference evidence="2 3" key="1">
    <citation type="journal article" date="2018" name="Biotechnol. Biofuels">
        <title>Integrative visual omics of the white-rot fungus Polyporus brumalis exposes the biotechnological potential of its oxidative enzymes for delignifying raw plant biomass.</title>
        <authorList>
            <person name="Miyauchi S."/>
            <person name="Rancon A."/>
            <person name="Drula E."/>
            <person name="Hage H."/>
            <person name="Chaduli D."/>
            <person name="Favel A."/>
            <person name="Grisel S."/>
            <person name="Henrissat B."/>
            <person name="Herpoel-Gimbert I."/>
            <person name="Ruiz-Duenas F.J."/>
            <person name="Chevret D."/>
            <person name="Hainaut M."/>
            <person name="Lin J."/>
            <person name="Wang M."/>
            <person name="Pangilinan J."/>
            <person name="Lipzen A."/>
            <person name="Lesage-Meessen L."/>
            <person name="Navarro D."/>
            <person name="Riley R."/>
            <person name="Grigoriev I.V."/>
            <person name="Zhou S."/>
            <person name="Raouche S."/>
            <person name="Rosso M.N."/>
        </authorList>
    </citation>
    <scope>NUCLEOTIDE SEQUENCE [LARGE SCALE GENOMIC DNA]</scope>
    <source>
        <strain evidence="2 3">BRFM 1820</strain>
    </source>
</reference>
<dbReference type="Proteomes" id="UP000256964">
    <property type="component" value="Unassembled WGS sequence"/>
</dbReference>